<gene>
    <name evidence="1" type="ORF">SAMN06296058_0714</name>
</gene>
<dbReference type="STRING" id="428993.SAMN06296058_0714"/>
<name>A0A1T5JDN0_9GAMM</name>
<organism evidence="1 2">
    <name type="scientific">Pseudoxanthomonas indica</name>
    <dbReference type="NCBI Taxonomy" id="428993"/>
    <lineage>
        <taxon>Bacteria</taxon>
        <taxon>Pseudomonadati</taxon>
        <taxon>Pseudomonadota</taxon>
        <taxon>Gammaproteobacteria</taxon>
        <taxon>Lysobacterales</taxon>
        <taxon>Lysobacteraceae</taxon>
        <taxon>Pseudoxanthomonas</taxon>
    </lineage>
</organism>
<evidence type="ECO:0000313" key="1">
    <source>
        <dbReference type="EMBL" id="SKC49454.1"/>
    </source>
</evidence>
<accession>A0A1T5JDN0</accession>
<sequence>MSAVVQPSPAPRIDVHVSGLTLGIERTPEGFSATFYSAGRAVSALMLWGDTLRFQDGAFPAIWVGDQACIDIDPQMFEVVREWHDALPPRRAVPRLAGQPEAKPIDNAEAIAAAAAAKHGALCDGRC</sequence>
<dbReference type="Proteomes" id="UP000190341">
    <property type="component" value="Unassembled WGS sequence"/>
</dbReference>
<reference evidence="1 2" key="1">
    <citation type="submission" date="2017-02" db="EMBL/GenBank/DDBJ databases">
        <authorList>
            <person name="Peterson S.W."/>
        </authorList>
    </citation>
    <scope>NUCLEOTIDE SEQUENCE [LARGE SCALE GENOMIC DNA]</scope>
    <source>
        <strain evidence="1 2">P15</strain>
    </source>
</reference>
<dbReference type="RefSeq" id="WP_079723093.1">
    <property type="nucleotide sequence ID" value="NZ_BMCL01000003.1"/>
</dbReference>
<dbReference type="EMBL" id="FUZV01000001">
    <property type="protein sequence ID" value="SKC49454.1"/>
    <property type="molecule type" value="Genomic_DNA"/>
</dbReference>
<protein>
    <submittedName>
        <fullName evidence="1">Uncharacterized protein</fullName>
    </submittedName>
</protein>
<proteinExistence type="predicted"/>
<evidence type="ECO:0000313" key="2">
    <source>
        <dbReference type="Proteomes" id="UP000190341"/>
    </source>
</evidence>
<keyword evidence="2" id="KW-1185">Reference proteome</keyword>
<dbReference type="AlphaFoldDB" id="A0A1T5JDN0"/>